<dbReference type="Gene3D" id="2.60.40.1180">
    <property type="entry name" value="Golgi alpha-mannosidase II"/>
    <property type="match status" value="1"/>
</dbReference>
<evidence type="ECO:0000256" key="1">
    <source>
        <dbReference type="ARBA" id="ARBA00009792"/>
    </source>
</evidence>
<dbReference type="Gene3D" id="3.20.110.10">
    <property type="entry name" value="Glycoside hydrolase 38, N terminal domain"/>
    <property type="match status" value="1"/>
</dbReference>
<comment type="cofactor">
    <cofactor evidence="7">
        <name>Zn(2+)</name>
        <dbReference type="ChEBI" id="CHEBI:29105"/>
    </cofactor>
    <text evidence="7">Binds 1 zinc ion per subunit.</text>
</comment>
<dbReference type="GO" id="GO:0006013">
    <property type="term" value="P:mannose metabolic process"/>
    <property type="evidence" value="ECO:0007669"/>
    <property type="project" value="InterPro"/>
</dbReference>
<evidence type="ECO:0000259" key="9">
    <source>
        <dbReference type="SMART" id="SM00872"/>
    </source>
</evidence>
<accession>A0A7S2L0R6</accession>
<feature type="region of interest" description="Disordered" evidence="8">
    <location>
        <begin position="843"/>
        <end position="863"/>
    </location>
</feature>
<keyword evidence="5" id="KW-1015">Disulfide bond</keyword>
<keyword evidence="4 7" id="KW-0862">Zinc</keyword>
<name>A0A7S2L0R6_9STRA</name>
<dbReference type="Gene3D" id="2.60.40.1360">
    <property type="match status" value="1"/>
</dbReference>
<dbReference type="Pfam" id="PF07748">
    <property type="entry name" value="Glyco_hydro_38C"/>
    <property type="match status" value="1"/>
</dbReference>
<dbReference type="InterPro" id="IPR037094">
    <property type="entry name" value="Glyco_hydro_38_cen_sf"/>
</dbReference>
<dbReference type="PANTHER" id="PTHR11607:SF3">
    <property type="entry name" value="LYSOSOMAL ALPHA-MANNOSIDASE"/>
    <property type="match status" value="1"/>
</dbReference>
<dbReference type="InterPro" id="IPR013780">
    <property type="entry name" value="Glyco_hydro_b"/>
</dbReference>
<evidence type="ECO:0000256" key="7">
    <source>
        <dbReference type="RuleBase" id="RU361199"/>
    </source>
</evidence>
<dbReference type="InterPro" id="IPR011682">
    <property type="entry name" value="Glyco_hydro_38_C"/>
</dbReference>
<reference evidence="10" key="1">
    <citation type="submission" date="2021-01" db="EMBL/GenBank/DDBJ databases">
        <authorList>
            <person name="Corre E."/>
            <person name="Pelletier E."/>
            <person name="Niang G."/>
            <person name="Scheremetjew M."/>
            <person name="Finn R."/>
            <person name="Kale V."/>
            <person name="Holt S."/>
            <person name="Cochrane G."/>
            <person name="Meng A."/>
            <person name="Brown T."/>
            <person name="Cohen L."/>
        </authorList>
    </citation>
    <scope>NUCLEOTIDE SEQUENCE</scope>
    <source>
        <strain evidence="10">SM1012Den-03</strain>
    </source>
</reference>
<dbReference type="SMART" id="SM00872">
    <property type="entry name" value="Alpha-mann_mid"/>
    <property type="match status" value="1"/>
</dbReference>
<sequence length="1110" mass="123847">MAIMIAKLIVSRALLLILLGTVRAAATRSDPYCPHIPNNGDKNNHLLERTLNVHITPHTHDDVGWLKTVDQYFYGLNNTIQQAHVALILDNVLNELQDPYTAHNRTFTYVEMKFFSKWYLALPPALKSSLKELIKKEQFSFANGGWCMHDEAATHYMGMIDQTTLGHQFLLKELGVVPKVGWQIDPFGHSATQGGLLTSSVGFDALYFGRIHYVDLQNRQAAAECEGLWTSAPDNSSVFWGLTGSYSGNYGAPDGFCFDALCADDPLVGLEKDALKERIRLFTNALGVQANRTKGRNIMITMGMDFQYSQARKNFQNLDLLIDSTQQLLDNGEIKLWSDRFDKVNIFYSTPERYTHCKYADLVNAKTSGEGSARNKYNPAEWNASPKTKDWFPYADCDHCYWTGYFTSRQGLKRMERVGSSFLHAARQIESMARLNLPKDQRIRITTDAWNASPLYELDDAMGVVQHHDGVSGTSKQHVAYDYAKRIAGGMNKANSFVTDALRKLLLNSNEGVLDNLTYCLLNNETICTVSQEASREGSKEDIYVIVYNALAKERHEVVSLPIDSSSYDFVEKLGGEQSDWVPVKSSVLPNANYAQVIGAASDIMHFEAKDIPPLGASVFRVSRLEDEVLSSTSIPAVPRNLRRSVQNDMGDEIVMSNDILSVTFDQSTGVITSITNLRDGITVNVEQQYGFYKSAFKDAPMNFVEDNDNFKGDGKCLPGYTDAEGDEYPWLVGSAENWQNSGAYIFRPTIDQKLHNLPPKRAQSVVVYNSGLVKEVHSVFGQGGWIKQIARLLPGKDFVEIEYIVGPVPIDDGGKEVVSKWTTSIASDGQFFTDSNGREFQKRKRGDHNVFGPDQPNSDEPVSGNYYPVNSIFIEDTVHSFGCVVDRSQGGASLTDGTLELMIQRRTLYDDARGVGEPLNETDIGITPNPPYDNAERLGEGVIVKGHHRMIVGKGGSGASKMRGIMDSVFSQPHVFVASAPSGTAIPFKQATLSMLQTSLPDNIMMISFVALGEENTFLIRLGHQYGPNEDTSLSRQVEIDLHKLFVNKKLTSVQEKTLSGNQMRADWEARRFQWDCTKGDYLLSRDNLRDGHVVLKPLEIRTYEIVLS</sequence>
<dbReference type="InterPro" id="IPR015341">
    <property type="entry name" value="Glyco_hydro_38_cen"/>
</dbReference>
<gene>
    <name evidence="10" type="ORF">SMAR0320_LOCUS7126</name>
</gene>
<feature type="signal peptide" evidence="7">
    <location>
        <begin position="1"/>
        <end position="24"/>
    </location>
</feature>
<dbReference type="InterPro" id="IPR028995">
    <property type="entry name" value="Glyco_hydro_57/38_cen_sf"/>
</dbReference>
<dbReference type="EMBL" id="HBGZ01009979">
    <property type="protein sequence ID" value="CAD9591461.1"/>
    <property type="molecule type" value="Transcribed_RNA"/>
</dbReference>
<dbReference type="GO" id="GO:0030246">
    <property type="term" value="F:carbohydrate binding"/>
    <property type="evidence" value="ECO:0007669"/>
    <property type="project" value="InterPro"/>
</dbReference>
<dbReference type="FunFam" id="1.20.1270.50:FF:000002">
    <property type="entry name" value="Alpha-mannosidase"/>
    <property type="match status" value="1"/>
</dbReference>
<dbReference type="SUPFAM" id="SSF88688">
    <property type="entry name" value="Families 57/38 glycoside transferase middle domain"/>
    <property type="match status" value="1"/>
</dbReference>
<keyword evidence="7" id="KW-0732">Signal</keyword>
<feature type="chain" id="PRO_5031604578" description="Alpha-mannosidase" evidence="7">
    <location>
        <begin position="25"/>
        <end position="1110"/>
    </location>
</feature>
<dbReference type="EC" id="3.2.1.-" evidence="7"/>
<dbReference type="SUPFAM" id="SSF88713">
    <property type="entry name" value="Glycoside hydrolase/deacetylase"/>
    <property type="match status" value="1"/>
</dbReference>
<evidence type="ECO:0000256" key="2">
    <source>
        <dbReference type="ARBA" id="ARBA00022723"/>
    </source>
</evidence>
<keyword evidence="3 7" id="KW-0378">Hydrolase</keyword>
<dbReference type="InterPro" id="IPR050843">
    <property type="entry name" value="Glycosyl_Hydrlase_38"/>
</dbReference>
<dbReference type="InterPro" id="IPR000602">
    <property type="entry name" value="Glyco_hydro_38_N"/>
</dbReference>
<dbReference type="PANTHER" id="PTHR11607">
    <property type="entry name" value="ALPHA-MANNOSIDASE"/>
    <property type="match status" value="1"/>
</dbReference>
<proteinExistence type="inferred from homology"/>
<dbReference type="AlphaFoldDB" id="A0A7S2L0R6"/>
<dbReference type="SUPFAM" id="SSF74650">
    <property type="entry name" value="Galactose mutarotase-like"/>
    <property type="match status" value="1"/>
</dbReference>
<protein>
    <recommendedName>
        <fullName evidence="7">Alpha-mannosidase</fullName>
        <ecNumber evidence="7">3.2.1.-</ecNumber>
    </recommendedName>
</protein>
<keyword evidence="6 7" id="KW-0326">Glycosidase</keyword>
<dbReference type="InterPro" id="IPR011013">
    <property type="entry name" value="Gal_mutarotase_sf_dom"/>
</dbReference>
<evidence type="ECO:0000313" key="10">
    <source>
        <dbReference type="EMBL" id="CAD9591461.1"/>
    </source>
</evidence>
<dbReference type="InterPro" id="IPR027291">
    <property type="entry name" value="Glyco_hydro_38_N_sf"/>
</dbReference>
<evidence type="ECO:0000256" key="4">
    <source>
        <dbReference type="ARBA" id="ARBA00022833"/>
    </source>
</evidence>
<evidence type="ECO:0000256" key="6">
    <source>
        <dbReference type="ARBA" id="ARBA00023295"/>
    </source>
</evidence>
<feature type="domain" description="Glycoside hydrolase family 38 central" evidence="9">
    <location>
        <begin position="400"/>
        <end position="487"/>
    </location>
</feature>
<evidence type="ECO:0000256" key="8">
    <source>
        <dbReference type="SAM" id="MobiDB-lite"/>
    </source>
</evidence>
<dbReference type="InterPro" id="IPR011330">
    <property type="entry name" value="Glyco_hydro/deAcase_b/a-brl"/>
</dbReference>
<organism evidence="10">
    <name type="scientific">Skeletonema marinoi</name>
    <dbReference type="NCBI Taxonomy" id="267567"/>
    <lineage>
        <taxon>Eukaryota</taxon>
        <taxon>Sar</taxon>
        <taxon>Stramenopiles</taxon>
        <taxon>Ochrophyta</taxon>
        <taxon>Bacillariophyta</taxon>
        <taxon>Coscinodiscophyceae</taxon>
        <taxon>Thalassiosirophycidae</taxon>
        <taxon>Thalassiosirales</taxon>
        <taxon>Skeletonemataceae</taxon>
        <taxon>Skeletonema</taxon>
        <taxon>Skeletonema marinoi-dohrnii complex</taxon>
    </lineage>
</organism>
<dbReference type="Gene3D" id="2.70.98.30">
    <property type="entry name" value="Golgi alpha-mannosidase II, domain 4"/>
    <property type="match status" value="1"/>
</dbReference>
<evidence type="ECO:0000256" key="3">
    <source>
        <dbReference type="ARBA" id="ARBA00022801"/>
    </source>
</evidence>
<evidence type="ECO:0000256" key="5">
    <source>
        <dbReference type="ARBA" id="ARBA00023157"/>
    </source>
</evidence>
<keyword evidence="2 7" id="KW-0479">Metal-binding</keyword>
<dbReference type="Gene3D" id="1.20.1270.50">
    <property type="entry name" value="Glycoside hydrolase family 38, central domain"/>
    <property type="match status" value="2"/>
</dbReference>
<dbReference type="Pfam" id="PF09261">
    <property type="entry name" value="Alpha-mann_mid"/>
    <property type="match status" value="1"/>
</dbReference>
<comment type="similarity">
    <text evidence="1 7">Belongs to the glycosyl hydrolase 38 family.</text>
</comment>
<dbReference type="FunFam" id="1.20.1270.50:FF:000003">
    <property type="entry name" value="Alpha-mannosidase"/>
    <property type="match status" value="1"/>
</dbReference>
<dbReference type="GO" id="GO:0046872">
    <property type="term" value="F:metal ion binding"/>
    <property type="evidence" value="ECO:0007669"/>
    <property type="project" value="UniProtKB-KW"/>
</dbReference>
<dbReference type="Pfam" id="PF01074">
    <property type="entry name" value="Glyco_hydro_38N"/>
    <property type="match status" value="1"/>
</dbReference>
<dbReference type="GO" id="GO:0004559">
    <property type="term" value="F:alpha-mannosidase activity"/>
    <property type="evidence" value="ECO:0007669"/>
    <property type="project" value="InterPro"/>
</dbReference>